<reference evidence="5" key="1">
    <citation type="submission" date="2017-02" db="UniProtKB">
        <authorList>
            <consortium name="WormBaseParasite"/>
        </authorList>
    </citation>
    <scope>IDENTIFICATION</scope>
</reference>
<dbReference type="PANTHER" id="PTHR43372">
    <property type="entry name" value="FATTY-ACID AMIDE HYDROLASE"/>
    <property type="match status" value="1"/>
</dbReference>
<evidence type="ECO:0000313" key="3">
    <source>
        <dbReference type="EMBL" id="VDN81221.1"/>
    </source>
</evidence>
<dbReference type="STRING" id="6280.A0A0N4SWM1"/>
<protein>
    <submittedName>
        <fullName evidence="5">Amidase domain-containing protein</fullName>
    </submittedName>
</protein>
<gene>
    <name evidence="3" type="ORF">BPAG_LOCUS35</name>
</gene>
<dbReference type="AlphaFoldDB" id="A0A0N4SWM1"/>
<dbReference type="InterPro" id="IPR036928">
    <property type="entry name" value="AS_sf"/>
</dbReference>
<evidence type="ECO:0000259" key="2">
    <source>
        <dbReference type="Pfam" id="PF01425"/>
    </source>
</evidence>
<evidence type="ECO:0000313" key="5">
    <source>
        <dbReference type="WBParaSite" id="BPAG_0000003401-mRNA-1"/>
    </source>
</evidence>
<sequence length="294" mass="33298">MLLIGPMCRYAEDLSILLRVFAGNEGTNLLQMDAPFNMKKMHIFYMEGLKTPLVQDVNGEALQALKKEMIQYDMKLMKNVHCNIAYAAVRYFEIKYDLCAVRIDPPLVHYALEFFLTSMDVADAPKFAMHMTDLKASLIFRLILFSVMNINCFVELFKWLMGKSMHTLPAIITGIMDEHFAPFNEEQKQKLRNQRDRLSREVEELLSDNGILLFPSFPTAAPYHHQPLFTPLNFAYTALWNTLALPAVQCPVGLNTHNIPLGIQVIGAPGSDSLLAIVAQDLEKGFGGWKPLNT</sequence>
<proteinExistence type="predicted"/>
<evidence type="ECO:0000256" key="1">
    <source>
        <dbReference type="SAM" id="Coils"/>
    </source>
</evidence>
<feature type="domain" description="Amidase" evidence="2">
    <location>
        <begin position="4"/>
        <end position="275"/>
    </location>
</feature>
<dbReference type="PANTHER" id="PTHR43372:SF4">
    <property type="entry name" value="FATTY-ACID AMIDE HYDROLASE 2"/>
    <property type="match status" value="1"/>
</dbReference>
<dbReference type="EMBL" id="UZAD01000002">
    <property type="protein sequence ID" value="VDN81221.1"/>
    <property type="molecule type" value="Genomic_DNA"/>
</dbReference>
<name>A0A0N4SWM1_BRUPA</name>
<dbReference type="Proteomes" id="UP000278627">
    <property type="component" value="Unassembled WGS sequence"/>
</dbReference>
<reference evidence="3 4" key="2">
    <citation type="submission" date="2018-11" db="EMBL/GenBank/DDBJ databases">
        <authorList>
            <consortium name="Pathogen Informatics"/>
        </authorList>
    </citation>
    <scope>NUCLEOTIDE SEQUENCE [LARGE SCALE GENOMIC DNA]</scope>
</reference>
<dbReference type="InterPro" id="IPR052739">
    <property type="entry name" value="FAAH2"/>
</dbReference>
<accession>A0A0N4SWM1</accession>
<keyword evidence="1" id="KW-0175">Coiled coil</keyword>
<organism evidence="5">
    <name type="scientific">Brugia pahangi</name>
    <name type="common">Filarial nematode worm</name>
    <dbReference type="NCBI Taxonomy" id="6280"/>
    <lineage>
        <taxon>Eukaryota</taxon>
        <taxon>Metazoa</taxon>
        <taxon>Ecdysozoa</taxon>
        <taxon>Nematoda</taxon>
        <taxon>Chromadorea</taxon>
        <taxon>Rhabditida</taxon>
        <taxon>Spirurina</taxon>
        <taxon>Spiruromorpha</taxon>
        <taxon>Filarioidea</taxon>
        <taxon>Onchocercidae</taxon>
        <taxon>Brugia</taxon>
    </lineage>
</organism>
<dbReference type="Pfam" id="PF01425">
    <property type="entry name" value="Amidase"/>
    <property type="match status" value="1"/>
</dbReference>
<dbReference type="GO" id="GO:0012505">
    <property type="term" value="C:endomembrane system"/>
    <property type="evidence" value="ECO:0007669"/>
    <property type="project" value="TreeGrafter"/>
</dbReference>
<keyword evidence="4" id="KW-1185">Reference proteome</keyword>
<dbReference type="WBParaSite" id="BPAG_0000003401-mRNA-1">
    <property type="protein sequence ID" value="BPAG_0000003401-mRNA-1"/>
    <property type="gene ID" value="BPAG_0000003401"/>
</dbReference>
<dbReference type="InterPro" id="IPR023631">
    <property type="entry name" value="Amidase_dom"/>
</dbReference>
<dbReference type="SUPFAM" id="SSF75304">
    <property type="entry name" value="Amidase signature (AS) enzymes"/>
    <property type="match status" value="1"/>
</dbReference>
<evidence type="ECO:0000313" key="4">
    <source>
        <dbReference type="Proteomes" id="UP000278627"/>
    </source>
</evidence>
<dbReference type="Gene3D" id="3.90.1300.10">
    <property type="entry name" value="Amidase signature (AS) domain"/>
    <property type="match status" value="1"/>
</dbReference>
<feature type="coiled-coil region" evidence="1">
    <location>
        <begin position="181"/>
        <end position="208"/>
    </location>
</feature>